<reference evidence="2 6" key="2">
    <citation type="submission" date="2019-11" db="EMBL/GenBank/DDBJ databases">
        <title>Draft genome sequence of 12 host-associated Lactobacillus reuteri rodent strains.</title>
        <authorList>
            <person name="Zhang S."/>
            <person name="Ozcam M."/>
            <person name="Van Pijkeren J.P."/>
        </authorList>
    </citation>
    <scope>NUCLEOTIDE SEQUENCE [LARGE SCALE GENOMIC DNA]</scope>
    <source>
        <strain evidence="2 6">CR</strain>
    </source>
</reference>
<feature type="chain" id="PRO_5042691564" evidence="1">
    <location>
        <begin position="24"/>
        <end position="59"/>
    </location>
</feature>
<gene>
    <name evidence="4" type="ORF">BHL82_00385</name>
    <name evidence="2" type="ORF">GIX77_04655</name>
    <name evidence="3" type="ORF">HF865_03885</name>
</gene>
<sequence length="59" mass="6400">MSLIKSFIAVIVASILLAGGVSASSIYTAHQNVNSHSLSYQMTNVVTKNKETIDYQLNK</sequence>
<evidence type="ECO:0000313" key="4">
    <source>
        <dbReference type="EMBL" id="OTA85410.1"/>
    </source>
</evidence>
<dbReference type="AlphaFoldDB" id="A0A1Y2UQC0"/>
<protein>
    <submittedName>
        <fullName evidence="4">Uncharacterized protein</fullName>
    </submittedName>
</protein>
<reference evidence="4 5" key="1">
    <citation type="submission" date="2016-09" db="EMBL/GenBank/DDBJ databases">
        <title>Lactobacillus reuteri KLR3005, genome sequencing and assembly.</title>
        <authorList>
            <person name="Lee J.-Y."/>
            <person name="Kim E.B."/>
            <person name="Choi Y.-J."/>
        </authorList>
    </citation>
    <scope>NUCLEOTIDE SEQUENCE [LARGE SCALE GENOMIC DNA]</scope>
    <source>
        <strain evidence="4 5">KLR3005</strain>
    </source>
</reference>
<dbReference type="Proteomes" id="UP000470878">
    <property type="component" value="Unassembled WGS sequence"/>
</dbReference>
<evidence type="ECO:0000313" key="6">
    <source>
        <dbReference type="Proteomes" id="UP000470878"/>
    </source>
</evidence>
<dbReference type="RefSeq" id="WP_085680383.1">
    <property type="nucleotide sequence ID" value="NZ_JABAFN010000009.1"/>
</dbReference>
<organism evidence="4 5">
    <name type="scientific">Limosilactobacillus reuteri</name>
    <name type="common">Lactobacillus reuteri</name>
    <dbReference type="NCBI Taxonomy" id="1598"/>
    <lineage>
        <taxon>Bacteria</taxon>
        <taxon>Bacillati</taxon>
        <taxon>Bacillota</taxon>
        <taxon>Bacilli</taxon>
        <taxon>Lactobacillales</taxon>
        <taxon>Lactobacillaceae</taxon>
        <taxon>Limosilactobacillus</taxon>
    </lineage>
</organism>
<evidence type="ECO:0000313" key="3">
    <source>
        <dbReference type="EMBL" id="NME21850.1"/>
    </source>
</evidence>
<dbReference type="EMBL" id="JABAFN010000009">
    <property type="protein sequence ID" value="NME21850.1"/>
    <property type="molecule type" value="Genomic_DNA"/>
</dbReference>
<dbReference type="EMBL" id="WJMX01000005">
    <property type="protein sequence ID" value="MRH80075.1"/>
    <property type="molecule type" value="Genomic_DNA"/>
</dbReference>
<evidence type="ECO:0000256" key="1">
    <source>
        <dbReference type="SAM" id="SignalP"/>
    </source>
</evidence>
<proteinExistence type="predicted"/>
<evidence type="ECO:0000313" key="5">
    <source>
        <dbReference type="Proteomes" id="UP000194286"/>
    </source>
</evidence>
<feature type="signal peptide" evidence="1">
    <location>
        <begin position="1"/>
        <end position="23"/>
    </location>
</feature>
<dbReference type="Proteomes" id="UP000587270">
    <property type="component" value="Unassembled WGS sequence"/>
</dbReference>
<accession>A0A1Y2UQC0</accession>
<dbReference type="EMBL" id="MIMU01000084">
    <property type="protein sequence ID" value="OTA85410.1"/>
    <property type="molecule type" value="Genomic_DNA"/>
</dbReference>
<name>A0A1Y2UQC0_LIMRT</name>
<comment type="caution">
    <text evidence="4">The sequence shown here is derived from an EMBL/GenBank/DDBJ whole genome shotgun (WGS) entry which is preliminary data.</text>
</comment>
<dbReference type="Proteomes" id="UP000194286">
    <property type="component" value="Unassembled WGS sequence"/>
</dbReference>
<evidence type="ECO:0000313" key="7">
    <source>
        <dbReference type="Proteomes" id="UP000587270"/>
    </source>
</evidence>
<reference evidence="3 7" key="3">
    <citation type="submission" date="2020-04" db="EMBL/GenBank/DDBJ databases">
        <authorList>
            <person name="Hitch T.C.A."/>
            <person name="Wylensek D."/>
            <person name="Clavel T."/>
        </authorList>
    </citation>
    <scope>NUCLEOTIDE SEQUENCE [LARGE SCALE GENOMIC DNA]</scope>
    <source>
        <strain evidence="3 7">WCA-386-APC-4I</strain>
    </source>
</reference>
<evidence type="ECO:0000313" key="2">
    <source>
        <dbReference type="EMBL" id="MRH80075.1"/>
    </source>
</evidence>
<keyword evidence="1" id="KW-0732">Signal</keyword>